<keyword evidence="2" id="KW-1185">Reference proteome</keyword>
<name>A0ABY8SY11_9BURK</name>
<dbReference type="EMBL" id="CP125947">
    <property type="protein sequence ID" value="WHS67635.1"/>
    <property type="molecule type" value="Genomic_DNA"/>
</dbReference>
<organism evidence="1 2">
    <name type="scientific">Comamonas resistens</name>
    <dbReference type="NCBI Taxonomy" id="3046670"/>
    <lineage>
        <taxon>Bacteria</taxon>
        <taxon>Pseudomonadati</taxon>
        <taxon>Pseudomonadota</taxon>
        <taxon>Betaproteobacteria</taxon>
        <taxon>Burkholderiales</taxon>
        <taxon>Comamonadaceae</taxon>
        <taxon>Comamonas</taxon>
    </lineage>
</organism>
<accession>A0ABY8SY11</accession>
<dbReference type="Pfam" id="PF26541">
    <property type="entry name" value="MafI2"/>
    <property type="match status" value="1"/>
</dbReference>
<proteinExistence type="predicted"/>
<protein>
    <submittedName>
        <fullName evidence="1">Uncharacterized protein</fullName>
    </submittedName>
</protein>
<evidence type="ECO:0000313" key="1">
    <source>
        <dbReference type="EMBL" id="WHS67635.1"/>
    </source>
</evidence>
<dbReference type="InterPro" id="IPR058702">
    <property type="entry name" value="MafI2-like"/>
</dbReference>
<gene>
    <name evidence="1" type="ORF">QMY55_11200</name>
</gene>
<reference evidence="1 2" key="1">
    <citation type="submission" date="2023-05" db="EMBL/GenBank/DDBJ databases">
        <authorList>
            <person name="Yin Y."/>
            <person name="Lu Z."/>
        </authorList>
    </citation>
    <scope>NUCLEOTIDE SEQUENCE [LARGE SCALE GENOMIC DNA]</scope>
    <source>
        <strain evidence="1 2">ZM22</strain>
    </source>
</reference>
<sequence length="104" mass="11624">MPPDARIVDQRFLLLSLQRALLGAVHPQLRQASIEAEAARQLLRLRFEYEGLPCEDAREACSIAATEVLADLPSPWSVDEEHLAAPSPQPLQALAHTAYRRWEA</sequence>
<evidence type="ECO:0000313" key="2">
    <source>
        <dbReference type="Proteomes" id="UP001240697"/>
    </source>
</evidence>
<dbReference type="RefSeq" id="WP_283488662.1">
    <property type="nucleotide sequence ID" value="NZ_CP125947.1"/>
</dbReference>
<dbReference type="Proteomes" id="UP001240697">
    <property type="component" value="Chromosome"/>
</dbReference>